<feature type="transmembrane region" description="Helical" evidence="1">
    <location>
        <begin position="60"/>
        <end position="82"/>
    </location>
</feature>
<reference evidence="3 4" key="1">
    <citation type="submission" date="2021-02" db="EMBL/GenBank/DDBJ databases">
        <title>Actinophytocola xerophila sp. nov., isolated from soil of cotton cropping field.</title>
        <authorList>
            <person name="Huang R."/>
            <person name="Chen X."/>
            <person name="Ge X."/>
            <person name="Liu W."/>
        </authorList>
    </citation>
    <scope>NUCLEOTIDE SEQUENCE [LARGE SCALE GENOMIC DNA]</scope>
    <source>
        <strain evidence="3 4">S1-96</strain>
    </source>
</reference>
<evidence type="ECO:0000256" key="1">
    <source>
        <dbReference type="SAM" id="Phobius"/>
    </source>
</evidence>
<gene>
    <name evidence="3" type="ORF">JT362_18235</name>
</gene>
<feature type="transmembrane region" description="Helical" evidence="1">
    <location>
        <begin position="21"/>
        <end position="40"/>
    </location>
</feature>
<feature type="transmembrane region" description="Helical" evidence="1">
    <location>
        <begin position="240"/>
        <end position="264"/>
    </location>
</feature>
<dbReference type="RefSeq" id="WP_260192509.1">
    <property type="nucleotide sequence ID" value="NZ_JAFFZE010000014.1"/>
</dbReference>
<feature type="transmembrane region" description="Helical" evidence="1">
    <location>
        <begin position="197"/>
        <end position="220"/>
    </location>
</feature>
<keyword evidence="1" id="KW-0472">Membrane</keyword>
<protein>
    <submittedName>
        <fullName evidence="3">DUF1206 domain-containing protein</fullName>
    </submittedName>
</protein>
<organism evidence="3 4">
    <name type="scientific">Actinophytocola gossypii</name>
    <dbReference type="NCBI Taxonomy" id="2812003"/>
    <lineage>
        <taxon>Bacteria</taxon>
        <taxon>Bacillati</taxon>
        <taxon>Actinomycetota</taxon>
        <taxon>Actinomycetes</taxon>
        <taxon>Pseudonocardiales</taxon>
        <taxon>Pseudonocardiaceae</taxon>
    </lineage>
</organism>
<feature type="transmembrane region" description="Helical" evidence="1">
    <location>
        <begin position="143"/>
        <end position="168"/>
    </location>
</feature>
<dbReference type="InterPro" id="IPR009597">
    <property type="entry name" value="DUF1206"/>
</dbReference>
<feature type="domain" description="DUF1206" evidence="2">
    <location>
        <begin position="104"/>
        <end position="172"/>
    </location>
</feature>
<feature type="transmembrane region" description="Helical" evidence="1">
    <location>
        <begin position="102"/>
        <end position="123"/>
    </location>
</feature>
<accession>A0ABT2JB30</accession>
<dbReference type="Proteomes" id="UP001156441">
    <property type="component" value="Unassembled WGS sequence"/>
</dbReference>
<feature type="domain" description="DUF1206" evidence="2">
    <location>
        <begin position="19"/>
        <end position="86"/>
    </location>
</feature>
<dbReference type="EMBL" id="JAFFZE010000014">
    <property type="protein sequence ID" value="MCT2585057.1"/>
    <property type="molecule type" value="Genomic_DNA"/>
</dbReference>
<proteinExistence type="predicted"/>
<feature type="domain" description="DUF1206" evidence="2">
    <location>
        <begin position="198"/>
        <end position="264"/>
    </location>
</feature>
<sequence>MSRAIQAKNSTAAQTLGRAGMVCYGVIHVLIGYLALRVAFGDGGEQADQRGALTEIGSGGFGKLVLWVLAVGLFAYAAWQALMAAKGFHWVLKRRERTVKRVAAVARAVIGVVLGVTAVRLASGNGSGGSGDQQQRSWTAQLLALPAGRVLVGVVAMVVIGIAVALVVKGVRESFLDDLDTTALPTGSRRWVTRLGIAGYLAKGVVLGIVGVLIGIAALHRNAGRSGGLDAALRTVAGQPFGTAALVAVALGLAAYGVFCFAAAKAHRT</sequence>
<dbReference type="Pfam" id="PF06724">
    <property type="entry name" value="DUF1206"/>
    <property type="match status" value="3"/>
</dbReference>
<evidence type="ECO:0000313" key="4">
    <source>
        <dbReference type="Proteomes" id="UP001156441"/>
    </source>
</evidence>
<keyword evidence="4" id="KW-1185">Reference proteome</keyword>
<evidence type="ECO:0000313" key="3">
    <source>
        <dbReference type="EMBL" id="MCT2585057.1"/>
    </source>
</evidence>
<comment type="caution">
    <text evidence="3">The sequence shown here is derived from an EMBL/GenBank/DDBJ whole genome shotgun (WGS) entry which is preliminary data.</text>
</comment>
<evidence type="ECO:0000259" key="2">
    <source>
        <dbReference type="Pfam" id="PF06724"/>
    </source>
</evidence>
<keyword evidence="1" id="KW-0812">Transmembrane</keyword>
<name>A0ABT2JB30_9PSEU</name>
<keyword evidence="1" id="KW-1133">Transmembrane helix</keyword>